<dbReference type="EMBL" id="FQUU01000001">
    <property type="protein sequence ID" value="SHE34492.1"/>
    <property type="molecule type" value="Genomic_DNA"/>
</dbReference>
<reference evidence="1 2" key="1">
    <citation type="submission" date="2016-11" db="EMBL/GenBank/DDBJ databases">
        <authorList>
            <person name="Jaros S."/>
            <person name="Januszkiewicz K."/>
            <person name="Wedrychowicz H."/>
        </authorList>
    </citation>
    <scope>NUCLEOTIDE SEQUENCE [LARGE SCALE GENOMIC DNA]</scope>
    <source>
        <strain evidence="1 2">DSM 18119</strain>
    </source>
</reference>
<evidence type="ECO:0000313" key="1">
    <source>
        <dbReference type="EMBL" id="SHE34492.1"/>
    </source>
</evidence>
<dbReference type="RefSeq" id="WP_072833361.1">
    <property type="nucleotide sequence ID" value="NZ_FQUU01000001.1"/>
</dbReference>
<dbReference type="OrthoDB" id="676776at2"/>
<accession>A0A1M4SQM8</accession>
<keyword evidence="2" id="KW-1185">Reference proteome</keyword>
<dbReference type="STRING" id="1121884.SAMN02745131_00197"/>
<protein>
    <submittedName>
        <fullName evidence="1">Uncharacterized protein</fullName>
    </submittedName>
</protein>
<organism evidence="1 2">
    <name type="scientific">Flavisolibacter ginsengisoli DSM 18119</name>
    <dbReference type="NCBI Taxonomy" id="1121884"/>
    <lineage>
        <taxon>Bacteria</taxon>
        <taxon>Pseudomonadati</taxon>
        <taxon>Bacteroidota</taxon>
        <taxon>Chitinophagia</taxon>
        <taxon>Chitinophagales</taxon>
        <taxon>Chitinophagaceae</taxon>
        <taxon>Flavisolibacter</taxon>
    </lineage>
</organism>
<gene>
    <name evidence="1" type="ORF">SAMN02745131_00197</name>
</gene>
<sequence>MTNSTEFNIDDETIQSLKLQLTTEPLNAPIDLVGRVFKYPALEKVYIMESDLYGNMMPQGSCFLAFQGNHGLIGKHLYIETLKSSTSADIQVMIATHDQG</sequence>
<name>A0A1M4SQM8_9BACT</name>
<dbReference type="AlphaFoldDB" id="A0A1M4SQM8"/>
<dbReference type="Proteomes" id="UP000184048">
    <property type="component" value="Unassembled WGS sequence"/>
</dbReference>
<evidence type="ECO:0000313" key="2">
    <source>
        <dbReference type="Proteomes" id="UP000184048"/>
    </source>
</evidence>
<proteinExistence type="predicted"/>